<accession>A0AAE4RCQ0</accession>
<protein>
    <submittedName>
        <fullName evidence="1">Uncharacterized protein</fullName>
    </submittedName>
</protein>
<dbReference type="Proteomes" id="UP001187143">
    <property type="component" value="Unassembled WGS sequence"/>
</dbReference>
<dbReference type="EMBL" id="JAWLLD010000012">
    <property type="protein sequence ID" value="MDV7013210.1"/>
    <property type="molecule type" value="Genomic_DNA"/>
</dbReference>
<sequence>MLDAEEIDERHGVAWHTRDLRRLAGPTDNIGNGKTIECAIRRRKALHDAAFREYGRELQMRRVLLVTGSTDRALQ</sequence>
<comment type="caution">
    <text evidence="1">The sequence shown here is derived from an EMBL/GenBank/DDBJ whole genome shotgun (WGS) entry which is preliminary data.</text>
</comment>
<gene>
    <name evidence="1" type="ORF">R4F53_13010</name>
</gene>
<evidence type="ECO:0000313" key="1">
    <source>
        <dbReference type="EMBL" id="MDV7013210.1"/>
    </source>
</evidence>
<name>A0AAE4RCQ0_MYCIT</name>
<dbReference type="RefSeq" id="WP_162137755.1">
    <property type="nucleotide sequence ID" value="NZ_AP024248.1"/>
</dbReference>
<organism evidence="1 2">
    <name type="scientific">Mycobacterium intracellulare</name>
    <dbReference type="NCBI Taxonomy" id="1767"/>
    <lineage>
        <taxon>Bacteria</taxon>
        <taxon>Bacillati</taxon>
        <taxon>Actinomycetota</taxon>
        <taxon>Actinomycetes</taxon>
        <taxon>Mycobacteriales</taxon>
        <taxon>Mycobacteriaceae</taxon>
        <taxon>Mycobacterium</taxon>
        <taxon>Mycobacterium avium complex (MAC)</taxon>
    </lineage>
</organism>
<reference evidence="1" key="1">
    <citation type="submission" date="2023-10" db="EMBL/GenBank/DDBJ databases">
        <title>Characterization and genome sequence of Mycobacterium intracellulare ABSURDO, a novel pathogenic isolate with three colony morphotypes that vary in growth and acid-fastness.</title>
        <authorList>
            <person name="Jude B.A."/>
            <person name="Robinson R.T."/>
        </authorList>
    </citation>
    <scope>NUCLEOTIDE SEQUENCE</scope>
    <source>
        <strain evidence="1">ABSURDO Component B</strain>
    </source>
</reference>
<evidence type="ECO:0000313" key="2">
    <source>
        <dbReference type="Proteomes" id="UP001187143"/>
    </source>
</evidence>
<dbReference type="AlphaFoldDB" id="A0AAE4RCQ0"/>
<proteinExistence type="predicted"/>